<feature type="compositionally biased region" description="Basic and acidic residues" evidence="2">
    <location>
        <begin position="14"/>
        <end position="30"/>
    </location>
</feature>
<dbReference type="InterPro" id="IPR008709">
    <property type="entry name" value="Neurochondrin"/>
</dbReference>
<feature type="region of interest" description="Disordered" evidence="2">
    <location>
        <begin position="632"/>
        <end position="704"/>
    </location>
</feature>
<feature type="region of interest" description="Disordered" evidence="2">
    <location>
        <begin position="111"/>
        <end position="148"/>
    </location>
</feature>
<evidence type="ECO:0000256" key="1">
    <source>
        <dbReference type="ARBA" id="ARBA00006927"/>
    </source>
</evidence>
<dbReference type="Pfam" id="PF05536">
    <property type="entry name" value="Neurochondrin"/>
    <property type="match status" value="1"/>
</dbReference>
<keyword evidence="4" id="KW-1185">Reference proteome</keyword>
<evidence type="ECO:0000313" key="3">
    <source>
        <dbReference type="EMBL" id="KAK4300039.1"/>
    </source>
</evidence>
<feature type="compositionally biased region" description="Gly residues" evidence="2">
    <location>
        <begin position="667"/>
        <end position="677"/>
    </location>
</feature>
<dbReference type="GO" id="GO:0048168">
    <property type="term" value="P:regulation of neuronal synaptic plasticity"/>
    <property type="evidence" value="ECO:0007669"/>
    <property type="project" value="TreeGrafter"/>
</dbReference>
<accession>A0AAE1P0S8</accession>
<gene>
    <name evidence="3" type="ORF">Pmani_027741</name>
</gene>
<reference evidence="3" key="1">
    <citation type="submission" date="2023-11" db="EMBL/GenBank/DDBJ databases">
        <title>Genome assemblies of two species of porcelain crab, Petrolisthes cinctipes and Petrolisthes manimaculis (Anomura: Porcellanidae).</title>
        <authorList>
            <person name="Angst P."/>
        </authorList>
    </citation>
    <scope>NUCLEOTIDE SEQUENCE</scope>
    <source>
        <strain evidence="3">PB745_02</strain>
        <tissue evidence="3">Gill</tissue>
    </source>
</reference>
<evidence type="ECO:0000313" key="4">
    <source>
        <dbReference type="Proteomes" id="UP001292094"/>
    </source>
</evidence>
<dbReference type="GO" id="GO:0031175">
    <property type="term" value="P:neuron projection development"/>
    <property type="evidence" value="ECO:0007669"/>
    <property type="project" value="TreeGrafter"/>
</dbReference>
<dbReference type="AlphaFoldDB" id="A0AAE1P0S8"/>
<feature type="region of interest" description="Disordered" evidence="2">
    <location>
        <begin position="460"/>
        <end position="525"/>
    </location>
</feature>
<protein>
    <submittedName>
        <fullName evidence="3">Uncharacterized protein</fullName>
    </submittedName>
</protein>
<feature type="compositionally biased region" description="Polar residues" evidence="2">
    <location>
        <begin position="512"/>
        <end position="525"/>
    </location>
</feature>
<evidence type="ECO:0000256" key="2">
    <source>
        <dbReference type="SAM" id="MobiDB-lite"/>
    </source>
</evidence>
<dbReference type="Proteomes" id="UP001292094">
    <property type="component" value="Unassembled WGS sequence"/>
</dbReference>
<feature type="compositionally biased region" description="Basic and acidic residues" evidence="2">
    <location>
        <begin position="38"/>
        <end position="67"/>
    </location>
</feature>
<dbReference type="EMBL" id="JAWZYT010003130">
    <property type="protein sequence ID" value="KAK4300039.1"/>
    <property type="molecule type" value="Genomic_DNA"/>
</dbReference>
<feature type="compositionally biased region" description="Low complexity" evidence="2">
    <location>
        <begin position="479"/>
        <end position="506"/>
    </location>
</feature>
<feature type="region of interest" description="Disordered" evidence="2">
    <location>
        <begin position="1"/>
        <end position="67"/>
    </location>
</feature>
<dbReference type="PANTHER" id="PTHR13109">
    <property type="entry name" value="NEUROCHONDRIN"/>
    <property type="match status" value="1"/>
</dbReference>
<comment type="similarity">
    <text evidence="1">Belongs to the neurochondrin family.</text>
</comment>
<feature type="compositionally biased region" description="Basic and acidic residues" evidence="2">
    <location>
        <begin position="641"/>
        <end position="665"/>
    </location>
</feature>
<organism evidence="3 4">
    <name type="scientific">Petrolisthes manimaculis</name>
    <dbReference type="NCBI Taxonomy" id="1843537"/>
    <lineage>
        <taxon>Eukaryota</taxon>
        <taxon>Metazoa</taxon>
        <taxon>Ecdysozoa</taxon>
        <taxon>Arthropoda</taxon>
        <taxon>Crustacea</taxon>
        <taxon>Multicrustacea</taxon>
        <taxon>Malacostraca</taxon>
        <taxon>Eumalacostraca</taxon>
        <taxon>Eucarida</taxon>
        <taxon>Decapoda</taxon>
        <taxon>Pleocyemata</taxon>
        <taxon>Anomura</taxon>
        <taxon>Galatheoidea</taxon>
        <taxon>Porcellanidae</taxon>
        <taxon>Petrolisthes</taxon>
    </lineage>
</organism>
<dbReference type="GO" id="GO:0030425">
    <property type="term" value="C:dendrite"/>
    <property type="evidence" value="ECO:0007669"/>
    <property type="project" value="TreeGrafter"/>
</dbReference>
<proteinExistence type="inferred from homology"/>
<sequence>MNDLLTFTNNTNHRTPEPDHRIPEDSHRIPEAGYRISEAGHRTSETSNHRTPEDGHRIPEADHRTLEDGHRIPEASNNCIPEASHRTPEVGHRISEAGYRIPEAVDQPIHRTPEANHSTPEANHRTTEPNHRTTEPNHRIPEASHRTPEALDQQLSLLIHRYGQQQQQQQQQQQPSSIHTNITQRLPIPTLTSIAMNPKLQETDPILVSDAYVCLQAIVCTKRGRRAVLEYGSVVGSMVDTYTNESGAYWEDAGHIVMALVCGEGRHTCDALGTQTTTTTAEGDVEGAAALNANNTTAEGHTHTPNEWMDNLHVGLSDIIFSRLSQGHRDSALRLAGAAVECLGVPWVLQIPYTHTDTHTNTNTPPTTKGRRLLLLLVHLSCIEVRMGLEDRPFVDALSHAALLTSCYSILEVTVVFLVNGDALQFQQKEKQQMYAALKGAFSAILGFLKEAPMVVGNSTCDNTNDNTSPPPSHHDNTSHNTNNTNANTNDNTNDNTTNTNTSHIDNTSHHANTTSSPSSHIANTSHNDHSSVMFVCATVRVLGAWLAEETEANRTQATVRFLWDAHNTEESDDNATLVVCDQYRRHWDDLADLWYLGIHTLGHLLPGDTVMVDFLVCSGWPQSIIHTLIQVRGGQEEGGSGDRRGDGGGGGDRRGHGGGGDRRGHGGGVRDGGGQGMDREGRGGGEGGDGGEDEGGAGEGGGVGLDEGLRVALEDFLCLLAKSTQSAQQELIESGVLDVCVKHGLKDLAKVFNVIL</sequence>
<feature type="compositionally biased region" description="Basic and acidic residues" evidence="2">
    <location>
        <begin position="122"/>
        <end position="148"/>
    </location>
</feature>
<feature type="compositionally biased region" description="Polar residues" evidence="2">
    <location>
        <begin position="1"/>
        <end position="13"/>
    </location>
</feature>
<comment type="caution">
    <text evidence="3">The sequence shown here is derived from an EMBL/GenBank/DDBJ whole genome shotgun (WGS) entry which is preliminary data.</text>
</comment>
<dbReference type="PANTHER" id="PTHR13109:SF7">
    <property type="entry name" value="NEUROCHONDRIN"/>
    <property type="match status" value="1"/>
</dbReference>
<name>A0AAE1P0S8_9EUCA</name>